<dbReference type="InterPro" id="IPR038726">
    <property type="entry name" value="PDDEXK_AddAB-type"/>
</dbReference>
<name>A0A934SAT0_9BACT</name>
<proteinExistence type="predicted"/>
<sequence>MVERVFLGWDEPFLFPAANWLIQQQAELPGALVLVPTAQSGRRLRETLAELSGAILSPQVTTPGSLLQINDLSIAPPWLERLAWTETLEQIQDWTEYSGLFPEPPGEGKHWGGSLASEFTKLRKSLQDNGLTIQTAAYRLRDTVEEERWDALTRLENLVEAKLNSWSLQSRSRVLASGLALPNVSRIILAGISSIPPILATALRSTEIRVTALIGAPAEDTEHFSDLGIPLQSWSGRAFPWPESATGTVTLAADPSQQAQEAVRAAAKLALPSDQIALGSADTEPGEELERAFTRAGWTAFHPAKQAIASGLERWLKVWTKWIEKPALSVMADLLSLPETGILVGGRRAQKAEQLAKLRDRWMVQRIDELALRLANHHFRSDAEKELADEVFQAARKLEGYRTDFLGKAIAPNLRKLLEILSRCGPATAEQAATMIDWLASASPFIEQLDRNAGYWIDLMISEQPTPTPQPPDGRVIDVQGWLELFHEPGQHLILCGLNEGKVPANSGGEPWLSETIRKRIGLTGQADFAARDAFLLTAMIQMRRKTGKVDLICGKVGSGGETLLPSRLLLAAPPTDLPRRVRHLFREIEPPEAGLRWQADWQWAPRIATPPTRLRVTAISDFLRCPFRFYLKHVLGMQRPEPNRTEWHQRDFGTVAHDVVERWGRDLEARDSMDAAEIEAWLSAELDRVLAEWFGKKIPLAVRIQTEAMRQRLAWMAQVQAEQRAQGWKIIDVERPLNLQIDGMPISAKIDRIDRHESTGRLRVIDYKTGRVSSVDRSHRSKITASTKVPVHFGDDSAAFIESMDRGKPARYFWTNLQLPLYAAGLVQSGEGIPTPCYFTLGGTEADVGLHEWESFEAADLDAALNCAGWVAEQIRNSNFLPAAEKVDYDDYSILSAGKPLEEMIAPLAEWRKSSTTEEKP</sequence>
<feature type="domain" description="PD-(D/E)XK endonuclease-like" evidence="1">
    <location>
        <begin position="617"/>
        <end position="775"/>
    </location>
</feature>
<gene>
    <name evidence="2" type="ORF">JIN85_16750</name>
</gene>
<organism evidence="2 3">
    <name type="scientific">Luteolibacter pohnpeiensis</name>
    <dbReference type="NCBI Taxonomy" id="454153"/>
    <lineage>
        <taxon>Bacteria</taxon>
        <taxon>Pseudomonadati</taxon>
        <taxon>Verrucomicrobiota</taxon>
        <taxon>Verrucomicrobiia</taxon>
        <taxon>Verrucomicrobiales</taxon>
        <taxon>Verrucomicrobiaceae</taxon>
        <taxon>Luteolibacter</taxon>
    </lineage>
</organism>
<dbReference type="Pfam" id="PF12705">
    <property type="entry name" value="PDDEXK_1"/>
    <property type="match status" value="1"/>
</dbReference>
<dbReference type="EMBL" id="JAENIJ010000034">
    <property type="protein sequence ID" value="MBK1884071.1"/>
    <property type="molecule type" value="Genomic_DNA"/>
</dbReference>
<dbReference type="InterPro" id="IPR011604">
    <property type="entry name" value="PDDEXK-like_dom_sf"/>
</dbReference>
<dbReference type="AlphaFoldDB" id="A0A934SAT0"/>
<reference evidence="2" key="1">
    <citation type="submission" date="2021-01" db="EMBL/GenBank/DDBJ databases">
        <title>Modified the classification status of verrucomicrobia.</title>
        <authorList>
            <person name="Feng X."/>
        </authorList>
    </citation>
    <scope>NUCLEOTIDE SEQUENCE</scope>
    <source>
        <strain evidence="2">KCTC 22041</strain>
    </source>
</reference>
<evidence type="ECO:0000313" key="3">
    <source>
        <dbReference type="Proteomes" id="UP000603141"/>
    </source>
</evidence>
<dbReference type="RefSeq" id="WP_200272908.1">
    <property type="nucleotide sequence ID" value="NZ_JAENIJ010000034.1"/>
</dbReference>
<protein>
    <submittedName>
        <fullName evidence="2">PD-(D/E)XK nuclease family protein</fullName>
    </submittedName>
</protein>
<accession>A0A934SAT0</accession>
<keyword evidence="3" id="KW-1185">Reference proteome</keyword>
<dbReference type="Proteomes" id="UP000603141">
    <property type="component" value="Unassembled WGS sequence"/>
</dbReference>
<dbReference type="Gene3D" id="3.90.320.10">
    <property type="match status" value="1"/>
</dbReference>
<evidence type="ECO:0000259" key="1">
    <source>
        <dbReference type="Pfam" id="PF12705"/>
    </source>
</evidence>
<evidence type="ECO:0000313" key="2">
    <source>
        <dbReference type="EMBL" id="MBK1884071.1"/>
    </source>
</evidence>
<comment type="caution">
    <text evidence="2">The sequence shown here is derived from an EMBL/GenBank/DDBJ whole genome shotgun (WGS) entry which is preliminary data.</text>
</comment>